<dbReference type="InterPro" id="IPR001173">
    <property type="entry name" value="Glyco_trans_2-like"/>
</dbReference>
<comment type="caution">
    <text evidence="2">The sequence shown here is derived from an EMBL/GenBank/DDBJ whole genome shotgun (WGS) entry which is preliminary data.</text>
</comment>
<dbReference type="AlphaFoldDB" id="A0A2P8FJS3"/>
<dbReference type="InterPro" id="IPR029044">
    <property type="entry name" value="Nucleotide-diphossugar_trans"/>
</dbReference>
<keyword evidence="3" id="KW-1185">Reference proteome</keyword>
<dbReference type="CDD" id="cd04186">
    <property type="entry name" value="GT_2_like_c"/>
    <property type="match status" value="1"/>
</dbReference>
<dbReference type="RefSeq" id="WP_165798786.1">
    <property type="nucleotide sequence ID" value="NZ_PYGJ01000001.1"/>
</dbReference>
<dbReference type="Proteomes" id="UP000240418">
    <property type="component" value="Unassembled WGS sequence"/>
</dbReference>
<feature type="domain" description="Glycosyltransferase 2-like" evidence="1">
    <location>
        <begin position="4"/>
        <end position="124"/>
    </location>
</feature>
<name>A0A2P8FJS3_9RHOB</name>
<reference evidence="2 3" key="1">
    <citation type="submission" date="2018-03" db="EMBL/GenBank/DDBJ databases">
        <title>Genomic Encyclopedia of Archaeal and Bacterial Type Strains, Phase II (KMG-II): from individual species to whole genera.</title>
        <authorList>
            <person name="Goeker M."/>
        </authorList>
    </citation>
    <scope>NUCLEOTIDE SEQUENCE [LARGE SCALE GENOMIC DNA]</scope>
    <source>
        <strain evidence="2 3">DSM 100673</strain>
    </source>
</reference>
<sequence>MDLSIVIVNWNTQDLLRDCLRSVEDGMGQLQTEVLVVDNASDDGSPRMVEREFPWVHLIESDKNLGFAGGNNVALRQAMGRHVMLLNTDTLVHGSVLEIAVTWMDAHPKAGIMGPRVLNADGTIQPSCSAFPTLGNLALQTAGLTRFRRFDRYRMTGWNRASERSVDVISGAAMFVRHSAMKEVGLLDEAFFFYGEETDWCRRFKSIGWDVVFTPIPEITHFGNGSAGKLNHRRDVLMTQGTTRLHLKHGGLLAGVTCYLMLAAHNASRAVFWATMGLLKRPGAMERARHFSRVVGDLRHAWPTQKPAART</sequence>
<evidence type="ECO:0000259" key="1">
    <source>
        <dbReference type="Pfam" id="PF00535"/>
    </source>
</evidence>
<dbReference type="SUPFAM" id="SSF53448">
    <property type="entry name" value="Nucleotide-diphospho-sugar transferases"/>
    <property type="match status" value="1"/>
</dbReference>
<dbReference type="EMBL" id="PYGJ01000001">
    <property type="protein sequence ID" value="PSL21972.1"/>
    <property type="molecule type" value="Genomic_DNA"/>
</dbReference>
<protein>
    <recommendedName>
        <fullName evidence="1">Glycosyltransferase 2-like domain-containing protein</fullName>
    </recommendedName>
</protein>
<proteinExistence type="predicted"/>
<dbReference type="Pfam" id="PF00535">
    <property type="entry name" value="Glycos_transf_2"/>
    <property type="match status" value="1"/>
</dbReference>
<organism evidence="2 3">
    <name type="scientific">Shimia abyssi</name>
    <dbReference type="NCBI Taxonomy" id="1662395"/>
    <lineage>
        <taxon>Bacteria</taxon>
        <taxon>Pseudomonadati</taxon>
        <taxon>Pseudomonadota</taxon>
        <taxon>Alphaproteobacteria</taxon>
        <taxon>Rhodobacterales</taxon>
        <taxon>Roseobacteraceae</taxon>
    </lineage>
</organism>
<evidence type="ECO:0000313" key="2">
    <source>
        <dbReference type="EMBL" id="PSL21972.1"/>
    </source>
</evidence>
<gene>
    <name evidence="2" type="ORF">CLV88_101397</name>
</gene>
<dbReference type="PANTHER" id="PTHR43179">
    <property type="entry name" value="RHAMNOSYLTRANSFERASE WBBL"/>
    <property type="match status" value="1"/>
</dbReference>
<accession>A0A2P8FJS3</accession>
<dbReference type="PANTHER" id="PTHR43179:SF7">
    <property type="entry name" value="RHAMNOSYLTRANSFERASE WBBL"/>
    <property type="match status" value="1"/>
</dbReference>
<evidence type="ECO:0000313" key="3">
    <source>
        <dbReference type="Proteomes" id="UP000240418"/>
    </source>
</evidence>
<dbReference type="Gene3D" id="3.90.550.10">
    <property type="entry name" value="Spore Coat Polysaccharide Biosynthesis Protein SpsA, Chain A"/>
    <property type="match status" value="1"/>
</dbReference>